<reference evidence="2 3" key="1">
    <citation type="submission" date="2019-05" db="EMBL/GenBank/DDBJ databases">
        <title>Emergence of the Ug99 lineage of the wheat stem rust pathogen through somatic hybridization.</title>
        <authorList>
            <person name="Li F."/>
            <person name="Upadhyaya N.M."/>
            <person name="Sperschneider J."/>
            <person name="Matny O."/>
            <person name="Nguyen-Phuc H."/>
            <person name="Mago R."/>
            <person name="Raley C."/>
            <person name="Miller M.E."/>
            <person name="Silverstein K.A.T."/>
            <person name="Henningsen E."/>
            <person name="Hirsch C.D."/>
            <person name="Visser B."/>
            <person name="Pretorius Z.A."/>
            <person name="Steffenson B.J."/>
            <person name="Schwessinger B."/>
            <person name="Dodds P.N."/>
            <person name="Figueroa M."/>
        </authorList>
    </citation>
    <scope>NUCLEOTIDE SEQUENCE [LARGE SCALE GENOMIC DNA]</scope>
    <source>
        <strain evidence="2">21-0</strain>
    </source>
</reference>
<feature type="compositionally biased region" description="Basic residues" evidence="1">
    <location>
        <begin position="14"/>
        <end position="26"/>
    </location>
</feature>
<accession>A0A5B0R2Y7</accession>
<keyword evidence="3" id="KW-1185">Reference proteome</keyword>
<evidence type="ECO:0000256" key="1">
    <source>
        <dbReference type="SAM" id="MobiDB-lite"/>
    </source>
</evidence>
<name>A0A5B0R2Y7_PUCGR</name>
<dbReference type="OrthoDB" id="10586359at2759"/>
<feature type="region of interest" description="Disordered" evidence="1">
    <location>
        <begin position="1"/>
        <end position="34"/>
    </location>
</feature>
<dbReference type="EMBL" id="VSWC01000001">
    <property type="protein sequence ID" value="KAA1119820.1"/>
    <property type="molecule type" value="Genomic_DNA"/>
</dbReference>
<dbReference type="Proteomes" id="UP000324748">
    <property type="component" value="Unassembled WGS sequence"/>
</dbReference>
<evidence type="ECO:0000313" key="2">
    <source>
        <dbReference type="EMBL" id="KAA1119820.1"/>
    </source>
</evidence>
<dbReference type="AlphaFoldDB" id="A0A5B0R2Y7"/>
<comment type="caution">
    <text evidence="2">The sequence shown here is derived from an EMBL/GenBank/DDBJ whole genome shotgun (WGS) entry which is preliminary data.</text>
</comment>
<gene>
    <name evidence="2" type="ORF">PGT21_034808</name>
</gene>
<organism evidence="2 3">
    <name type="scientific">Puccinia graminis f. sp. tritici</name>
    <dbReference type="NCBI Taxonomy" id="56615"/>
    <lineage>
        <taxon>Eukaryota</taxon>
        <taxon>Fungi</taxon>
        <taxon>Dikarya</taxon>
        <taxon>Basidiomycota</taxon>
        <taxon>Pucciniomycotina</taxon>
        <taxon>Pucciniomycetes</taxon>
        <taxon>Pucciniales</taxon>
        <taxon>Pucciniaceae</taxon>
        <taxon>Puccinia</taxon>
    </lineage>
</organism>
<protein>
    <submittedName>
        <fullName evidence="2">Uncharacterized protein</fullName>
    </submittedName>
</protein>
<evidence type="ECO:0000313" key="3">
    <source>
        <dbReference type="Proteomes" id="UP000324748"/>
    </source>
</evidence>
<proteinExistence type="predicted"/>
<sequence>MKTELRLSQAKPTVKARIKRSTHSHRAGPQALGPTSACPSIAGSAGVFPTVRQSSYVVSGGRSEAGVVATSSPGPKNICVEPSEPLVMATSQAWFARGARNNVSCQPFGDGLLTIQKNATHSPDVKQLPPQKRCPLRRATTFLRRSNIASIERRAAPVVYITSNNVWMSMWPQLTEGNHNSWLLWSDLYEDRILPLYPEWLQAANPILVFQERCCRSAEPACPINQSASLLLCFKASYGQAGKYPDHAEWRSFPSAWMVSMATGRAMQQAQVPAVPGRRKTIIAVIAHGVGGPPPSKAGRHDGAPALWLDRSHSQVGESQKAGRCRARTQHYLTPLKPKGAHTKLG</sequence>